<reference evidence="3" key="5">
    <citation type="submission" date="2018-04" db="UniProtKB">
        <authorList>
            <consortium name="EnsemblFungi"/>
        </authorList>
    </citation>
    <scope>IDENTIFICATION</scope>
    <source>
        <strain evidence="3">R3-111a-1</strain>
    </source>
</reference>
<evidence type="ECO:0008006" key="5">
    <source>
        <dbReference type="Google" id="ProtNLM"/>
    </source>
</evidence>
<dbReference type="STRING" id="644352.J3NY67"/>
<evidence type="ECO:0000313" key="4">
    <source>
        <dbReference type="Proteomes" id="UP000006039"/>
    </source>
</evidence>
<dbReference type="AlphaFoldDB" id="J3NY67"/>
<dbReference type="HOGENOM" id="CLU_007655_0_1_1"/>
<dbReference type="eggNOG" id="ENOG502S1QC">
    <property type="taxonomic scope" value="Eukaryota"/>
</dbReference>
<reference evidence="4" key="1">
    <citation type="submission" date="2010-07" db="EMBL/GenBank/DDBJ databases">
        <title>The genome sequence of Gaeumannomyces graminis var. tritici strain R3-111a-1.</title>
        <authorList>
            <consortium name="The Broad Institute Genome Sequencing Platform"/>
            <person name="Ma L.-J."/>
            <person name="Dead R."/>
            <person name="Young S."/>
            <person name="Zeng Q."/>
            <person name="Koehrsen M."/>
            <person name="Alvarado L."/>
            <person name="Berlin A."/>
            <person name="Chapman S.B."/>
            <person name="Chen Z."/>
            <person name="Freedman E."/>
            <person name="Gellesch M."/>
            <person name="Goldberg J."/>
            <person name="Griggs A."/>
            <person name="Gujja S."/>
            <person name="Heilman E.R."/>
            <person name="Heiman D."/>
            <person name="Hepburn T."/>
            <person name="Howarth C."/>
            <person name="Jen D."/>
            <person name="Larson L."/>
            <person name="Mehta T."/>
            <person name="Neiman D."/>
            <person name="Pearson M."/>
            <person name="Roberts A."/>
            <person name="Saif S."/>
            <person name="Shea T."/>
            <person name="Shenoy N."/>
            <person name="Sisk P."/>
            <person name="Stolte C."/>
            <person name="Sykes S."/>
            <person name="Walk T."/>
            <person name="White J."/>
            <person name="Yandava C."/>
            <person name="Haas B."/>
            <person name="Nusbaum C."/>
            <person name="Birren B."/>
        </authorList>
    </citation>
    <scope>NUCLEOTIDE SEQUENCE [LARGE SCALE GENOMIC DNA]</scope>
    <source>
        <strain evidence="4">R3-111a-1</strain>
    </source>
</reference>
<dbReference type="EMBL" id="GL385397">
    <property type="protein sequence ID" value="EJT76300.1"/>
    <property type="molecule type" value="Genomic_DNA"/>
</dbReference>
<dbReference type="EnsemblFungi" id="EJT76300">
    <property type="protein sequence ID" value="EJT76300"/>
    <property type="gene ID" value="GGTG_06220"/>
</dbReference>
<organism evidence="2">
    <name type="scientific">Gaeumannomyces tritici (strain R3-111a-1)</name>
    <name type="common">Wheat and barley take-all root rot fungus</name>
    <name type="synonym">Gaeumannomyces graminis var. tritici</name>
    <dbReference type="NCBI Taxonomy" id="644352"/>
    <lineage>
        <taxon>Eukaryota</taxon>
        <taxon>Fungi</taxon>
        <taxon>Dikarya</taxon>
        <taxon>Ascomycota</taxon>
        <taxon>Pezizomycotina</taxon>
        <taxon>Sordariomycetes</taxon>
        <taxon>Sordariomycetidae</taxon>
        <taxon>Magnaporthales</taxon>
        <taxon>Magnaporthaceae</taxon>
        <taxon>Gaeumannomyces</taxon>
    </lineage>
</organism>
<evidence type="ECO:0000256" key="1">
    <source>
        <dbReference type="SAM" id="MobiDB-lite"/>
    </source>
</evidence>
<proteinExistence type="predicted"/>
<reference evidence="2" key="3">
    <citation type="submission" date="2010-09" db="EMBL/GenBank/DDBJ databases">
        <title>Annotation of Gaeumannomyces graminis var. tritici R3-111a-1.</title>
        <authorList>
            <consortium name="The Broad Institute Genome Sequencing Platform"/>
            <person name="Ma L.-J."/>
            <person name="Dead R."/>
            <person name="Young S.K."/>
            <person name="Zeng Q."/>
            <person name="Gargeya S."/>
            <person name="Fitzgerald M."/>
            <person name="Haas B."/>
            <person name="Abouelleil A."/>
            <person name="Alvarado L."/>
            <person name="Arachchi H.M."/>
            <person name="Berlin A."/>
            <person name="Brown A."/>
            <person name="Chapman S.B."/>
            <person name="Chen Z."/>
            <person name="Dunbar C."/>
            <person name="Freedman E."/>
            <person name="Gearin G."/>
            <person name="Gellesch M."/>
            <person name="Goldberg J."/>
            <person name="Griggs A."/>
            <person name="Gujja S."/>
            <person name="Heiman D."/>
            <person name="Howarth C."/>
            <person name="Larson L."/>
            <person name="Lui A."/>
            <person name="MacDonald P.J.P."/>
            <person name="Mehta T."/>
            <person name="Montmayeur A."/>
            <person name="Murphy C."/>
            <person name="Neiman D."/>
            <person name="Pearson M."/>
            <person name="Priest M."/>
            <person name="Roberts A."/>
            <person name="Saif S."/>
            <person name="Shea T."/>
            <person name="Shenoy N."/>
            <person name="Sisk P."/>
            <person name="Stolte C."/>
            <person name="Sykes S."/>
            <person name="Yandava C."/>
            <person name="Wortman J."/>
            <person name="Nusbaum C."/>
            <person name="Birren B."/>
        </authorList>
    </citation>
    <scope>NUCLEOTIDE SEQUENCE</scope>
    <source>
        <strain evidence="2">R3-111a-1</strain>
    </source>
</reference>
<accession>J3NY67</accession>
<evidence type="ECO:0000313" key="3">
    <source>
        <dbReference type="EnsemblFungi" id="EJT76300"/>
    </source>
</evidence>
<evidence type="ECO:0000313" key="2">
    <source>
        <dbReference type="EMBL" id="EJT76300.1"/>
    </source>
</evidence>
<protein>
    <recommendedName>
        <fullName evidence="5">Pentatricopeptide repeat domain-containing protein</fullName>
    </recommendedName>
</protein>
<reference evidence="2" key="2">
    <citation type="submission" date="2010-07" db="EMBL/GenBank/DDBJ databases">
        <authorList>
            <consortium name="The Broad Institute Genome Sequencing Platform"/>
            <consortium name="Broad Institute Genome Sequencing Center for Infectious Disease"/>
            <person name="Ma L.-J."/>
            <person name="Dead R."/>
            <person name="Young S."/>
            <person name="Zeng Q."/>
            <person name="Koehrsen M."/>
            <person name="Alvarado L."/>
            <person name="Berlin A."/>
            <person name="Chapman S.B."/>
            <person name="Chen Z."/>
            <person name="Freedman E."/>
            <person name="Gellesch M."/>
            <person name="Goldberg J."/>
            <person name="Griggs A."/>
            <person name="Gujja S."/>
            <person name="Heilman E.R."/>
            <person name="Heiman D."/>
            <person name="Hepburn T."/>
            <person name="Howarth C."/>
            <person name="Jen D."/>
            <person name="Larson L."/>
            <person name="Mehta T."/>
            <person name="Neiman D."/>
            <person name="Pearson M."/>
            <person name="Roberts A."/>
            <person name="Saif S."/>
            <person name="Shea T."/>
            <person name="Shenoy N."/>
            <person name="Sisk P."/>
            <person name="Stolte C."/>
            <person name="Sykes S."/>
            <person name="Walk T."/>
            <person name="White J."/>
            <person name="Yandava C."/>
            <person name="Haas B."/>
            <person name="Nusbaum C."/>
            <person name="Birren B."/>
        </authorList>
    </citation>
    <scope>NUCLEOTIDE SEQUENCE</scope>
    <source>
        <strain evidence="2">R3-111a-1</strain>
    </source>
</reference>
<dbReference type="VEuPathDB" id="FungiDB:GGTG_06220"/>
<gene>
    <name evidence="3" type="primary">20346678</name>
    <name evidence="2" type="ORF">GGTG_06220</name>
</gene>
<feature type="region of interest" description="Disordered" evidence="1">
    <location>
        <begin position="61"/>
        <end position="103"/>
    </location>
</feature>
<name>J3NY67_GAET3</name>
<reference evidence="3" key="4">
    <citation type="journal article" date="2015" name="G3 (Bethesda)">
        <title>Genome sequences of three phytopathogenic species of the Magnaporthaceae family of fungi.</title>
        <authorList>
            <person name="Okagaki L.H."/>
            <person name="Nunes C.C."/>
            <person name="Sailsbery J."/>
            <person name="Clay B."/>
            <person name="Brown D."/>
            <person name="John T."/>
            <person name="Oh Y."/>
            <person name="Young N."/>
            <person name="Fitzgerald M."/>
            <person name="Haas B.J."/>
            <person name="Zeng Q."/>
            <person name="Young S."/>
            <person name="Adiconis X."/>
            <person name="Fan L."/>
            <person name="Levin J.Z."/>
            <person name="Mitchell T.K."/>
            <person name="Okubara P.A."/>
            <person name="Farman M.L."/>
            <person name="Kohn L.M."/>
            <person name="Birren B."/>
            <person name="Ma L.-J."/>
            <person name="Dean R.A."/>
        </authorList>
    </citation>
    <scope>NUCLEOTIDE SEQUENCE</scope>
    <source>
        <strain evidence="3">R3-111a-1</strain>
    </source>
</reference>
<dbReference type="GeneID" id="20346678"/>
<dbReference type="OrthoDB" id="5366531at2759"/>
<keyword evidence="4" id="KW-1185">Reference proteome</keyword>
<dbReference type="Proteomes" id="UP000006039">
    <property type="component" value="Unassembled WGS sequence"/>
</dbReference>
<dbReference type="RefSeq" id="XP_009222300.1">
    <property type="nucleotide sequence ID" value="XM_009224036.1"/>
</dbReference>
<sequence length="834" mass="95280">MHVGRISTGTGIPAMRLAASWHPRFTTTCVAAVASPCLSHPPPFRLHSTLFADPERAFSPPTFATGQRWPPGPPRSNPGLGRRGFARELSSQDRPVPPAPADDHAEGYGRWKWLLLDSARALKESSPVGAFLQGRLVNRPGAGKDLALWACLLNVCQRTRKEPHTSFLLEQLFRRRQLYYQEDLPLTADFWKTVLDLSLRDDRLLVQLWVYAEWMRVSHQVQWPGLYGTIMRFLLAEEELPRAFRWHVRLATNFGHDRAEFLRLLMDFSTHSNTTMQALLRSMYVVSPHRDLYDTLIPHIWNQGHSGLARYWRGILVRHNDRPKSDEAHTFIKYLSAYFPQIYLHREEKVVCSLEEETAGDGIHIGDIHTFINRVHGKTFGIKEKPYNDSMGANWFASSWVSLDTAIHLVHALGVRSIGPLSLQSIALREPTVDSLARRLEQLQTLRIDTGNSRYSAAVKHFTAQRDEETLRELLASDIHPEVYDDPATQKNILDASSRSGDWKTYRLILSVRSAEGLDHIALGFNDLILTYLHGGRRQMVLAVLAEMSSKGIPILPGTSHLISQYIVYNTKDIYDTRHDRDEFYVALGRRMMETSYPLACEAWALLLRSLGRRYKFDKLENLTMEIIRHYREADASGAHMMNVPTADVPDGFLYEYSKSLPFQRLPADLPLSNPNHPIQVLFGTKFQMSTIYRTIRFVLLYPQGLNGQDGEMASYTLGRGVKFLAELKRIGVNVNDNTVRAAVTESLVDLFGYEWTPRKPHLAMAMSRNRLPLALTREIFNQAWGAELLPQPEELAQLIDRASLRRHTRMEKKKEFFMQREARLRGLSDASLV</sequence>